<feature type="compositionally biased region" description="Low complexity" evidence="1">
    <location>
        <begin position="62"/>
        <end position="73"/>
    </location>
</feature>
<dbReference type="PANTHER" id="PTHR30105:SF2">
    <property type="entry name" value="DIVERGENT POLYSACCHARIDE DEACETYLASE SUPERFAMILY"/>
    <property type="match status" value="1"/>
</dbReference>
<gene>
    <name evidence="2" type="ORF">CKO21_01755</name>
</gene>
<reference evidence="2" key="2">
    <citation type="journal article" date="2020" name="Microorganisms">
        <title>Osmotic Adaptation and Compatible Solute Biosynthesis of Phototrophic Bacteria as Revealed from Genome Analyses.</title>
        <authorList>
            <person name="Imhoff J.F."/>
            <person name="Rahn T."/>
            <person name="Kunzel S."/>
            <person name="Keller A."/>
            <person name="Neulinger S.C."/>
        </authorList>
    </citation>
    <scope>NUCLEOTIDE SEQUENCE</scope>
    <source>
        <strain evidence="2">DSM 9154</strain>
    </source>
</reference>
<dbReference type="AlphaFoldDB" id="A0A934QG16"/>
<organism evidence="2 3">
    <name type="scientific">Rhodovibrio salinarum</name>
    <dbReference type="NCBI Taxonomy" id="1087"/>
    <lineage>
        <taxon>Bacteria</taxon>
        <taxon>Pseudomonadati</taxon>
        <taxon>Pseudomonadota</taxon>
        <taxon>Alphaproteobacteria</taxon>
        <taxon>Rhodospirillales</taxon>
        <taxon>Rhodovibrionaceae</taxon>
        <taxon>Rhodovibrio</taxon>
    </lineage>
</organism>
<protein>
    <recommendedName>
        <fullName evidence="4">Divergent polysaccharide deacetylase family protein</fullName>
    </recommendedName>
</protein>
<dbReference type="CDD" id="cd10936">
    <property type="entry name" value="CE4_DAC2"/>
    <property type="match status" value="1"/>
</dbReference>
<feature type="compositionally biased region" description="Low complexity" evidence="1">
    <location>
        <begin position="88"/>
        <end position="111"/>
    </location>
</feature>
<keyword evidence="3" id="KW-1185">Reference proteome</keyword>
<feature type="compositionally biased region" description="Low complexity" evidence="1">
    <location>
        <begin position="120"/>
        <end position="131"/>
    </location>
</feature>
<dbReference type="Gene3D" id="3.20.20.370">
    <property type="entry name" value="Glycoside hydrolase/deacetylase"/>
    <property type="match status" value="1"/>
</dbReference>
<evidence type="ECO:0008006" key="4">
    <source>
        <dbReference type="Google" id="ProtNLM"/>
    </source>
</evidence>
<dbReference type="RefSeq" id="WP_027287662.1">
    <property type="nucleotide sequence ID" value="NZ_NRRE01000008.1"/>
</dbReference>
<dbReference type="GO" id="GO:0005975">
    <property type="term" value="P:carbohydrate metabolic process"/>
    <property type="evidence" value="ECO:0007669"/>
    <property type="project" value="InterPro"/>
</dbReference>
<comment type="caution">
    <text evidence="2">The sequence shown here is derived from an EMBL/GenBank/DDBJ whole genome shotgun (WGS) entry which is preliminary data.</text>
</comment>
<feature type="compositionally biased region" description="Polar residues" evidence="1">
    <location>
        <begin position="161"/>
        <end position="186"/>
    </location>
</feature>
<evidence type="ECO:0000313" key="3">
    <source>
        <dbReference type="Proteomes" id="UP000778970"/>
    </source>
</evidence>
<dbReference type="Proteomes" id="UP000778970">
    <property type="component" value="Unassembled WGS sequence"/>
</dbReference>
<accession>A0A934QG16</accession>
<dbReference type="PANTHER" id="PTHR30105">
    <property type="entry name" value="UNCHARACTERIZED YIBQ-RELATED"/>
    <property type="match status" value="1"/>
</dbReference>
<name>A0A934QG16_9PROT</name>
<sequence length="449" mass="46585">MSSADGRPRRRGPIALMLAWLAVLAVGAGVAAYAVVIGPDTRPVDDRPRLSMSVPKPPAPTGQAAAEGQQKAGPLAPSVADESMSATGESPEAADGGDAAASANDTAEAASPSQSTATDAPAGESGGSAAARIPQPPTRNGQAPVNLLAGEAGQDDGNGPTEPSETQQAATQTGRTESAQPATPAQDTARPQLPVSDPNAPAWKRYAQRMTPPQGMPKIAIIVRGLGLSSAAAQTATNQLPANVSLAFTPYARDRAKAWAAEARRNGHEVLVDLPMQPANYPATDPGPQAVMTGLSAQQNLQRLDWLLAQVDQEVGAVAQMGAAVLSRPQVVEPILRDLKDRGLMFVDNGVVADSAARQVAQRLGLPYAVNDRTLDGGQVSRRAIEARLVEAERIAREQGLAVVIAHPYPVSLELLVSWTDELEARGFVLVPATYAAIERAGQSAAQLR</sequence>
<proteinExistence type="predicted"/>
<evidence type="ECO:0000313" key="2">
    <source>
        <dbReference type="EMBL" id="MBK1695972.1"/>
    </source>
</evidence>
<feature type="region of interest" description="Disordered" evidence="1">
    <location>
        <begin position="40"/>
        <end position="200"/>
    </location>
</feature>
<dbReference type="SUPFAM" id="SSF88713">
    <property type="entry name" value="Glycoside hydrolase/deacetylase"/>
    <property type="match status" value="1"/>
</dbReference>
<evidence type="ECO:0000256" key="1">
    <source>
        <dbReference type="SAM" id="MobiDB-lite"/>
    </source>
</evidence>
<dbReference type="InterPro" id="IPR011330">
    <property type="entry name" value="Glyco_hydro/deAcase_b/a-brl"/>
</dbReference>
<dbReference type="Pfam" id="PF04748">
    <property type="entry name" value="Polysacc_deac_2"/>
    <property type="match status" value="1"/>
</dbReference>
<reference evidence="2" key="1">
    <citation type="submission" date="2017-08" db="EMBL/GenBank/DDBJ databases">
        <authorList>
            <person name="Imhoff J.F."/>
            <person name="Rahn T."/>
            <person name="Kuenzel S."/>
            <person name="Neulinger S.C."/>
        </authorList>
    </citation>
    <scope>NUCLEOTIDE SEQUENCE</scope>
    <source>
        <strain evidence="2">DSM 9154</strain>
    </source>
</reference>
<dbReference type="EMBL" id="NRRE01000008">
    <property type="protein sequence ID" value="MBK1695972.1"/>
    <property type="molecule type" value="Genomic_DNA"/>
</dbReference>
<dbReference type="InterPro" id="IPR006837">
    <property type="entry name" value="Divergent_DAC"/>
</dbReference>